<dbReference type="Gene3D" id="3.40.50.12780">
    <property type="entry name" value="N-terminal domain of ligase-like"/>
    <property type="match status" value="1"/>
</dbReference>
<gene>
    <name evidence="2" type="ORF">PZA18_23895</name>
</gene>
<dbReference type="Pfam" id="PF00501">
    <property type="entry name" value="AMP-binding"/>
    <property type="match status" value="1"/>
</dbReference>
<feature type="domain" description="AMP-dependent synthetase/ligase" evidence="1">
    <location>
        <begin position="17"/>
        <end position="230"/>
    </location>
</feature>
<evidence type="ECO:0000313" key="3">
    <source>
        <dbReference type="Proteomes" id="UP001172778"/>
    </source>
</evidence>
<dbReference type="PROSITE" id="PS00455">
    <property type="entry name" value="AMP_BINDING"/>
    <property type="match status" value="1"/>
</dbReference>
<comment type="caution">
    <text evidence="2">The sequence shown here is derived from an EMBL/GenBank/DDBJ whole genome shotgun (WGS) entry which is preliminary data.</text>
</comment>
<sequence>RQTVAPQETDWGHFESVKTLDDNPTGWILYSSGTTGRPKGICVAARTVAQYLESLLQRLQLPQGLRVTQQFSPSFDGYLEEVLLAWALQGTSVVVDRYSLLDEKRTRDFLNRYRPDVISAAPALLAAWNRMPGLQPLPRVCISGGDFLAPGDMQQLSRQMQIWNSYGPTETCIAASMVDCTTMVPGATLPIGTPYEHVAFAVVDANGRRLRDGQWGELIIYGDFDQHGYLDDPERTAERFGRDANGAYFRTGDMAMRGTDGLYTLRGRMDDSCKVRGNFIGLGELEGKASQYPGVVAAGAAVAWAGTAEACLVLAIEGEPASLGGLQQHLARHYTRSHLPSAIFPVAKLPRTDTGKLDRAGVVGLFHAWREQAAPVADEAGLEPGLRLLIGCWRSCLGYQGALTPESDFFLVSGS</sequence>
<reference evidence="2" key="1">
    <citation type="submission" date="2023-03" db="EMBL/GenBank/DDBJ databases">
        <title>Chitinimonas shenzhenensis gen. nov., sp. nov., a novel member of family Burkholderiaceae isolated from activated sludge collected in Shen Zhen, China.</title>
        <authorList>
            <person name="Wang X."/>
        </authorList>
    </citation>
    <scope>NUCLEOTIDE SEQUENCE</scope>
    <source>
        <strain evidence="2">DQS-5</strain>
    </source>
</reference>
<keyword evidence="3" id="KW-1185">Reference proteome</keyword>
<dbReference type="EMBL" id="JARRAF010000124">
    <property type="protein sequence ID" value="MDK2127086.1"/>
    <property type="molecule type" value="Genomic_DNA"/>
</dbReference>
<dbReference type="InterPro" id="IPR042099">
    <property type="entry name" value="ANL_N_sf"/>
</dbReference>
<dbReference type="InterPro" id="IPR045851">
    <property type="entry name" value="AMP-bd_C_sf"/>
</dbReference>
<dbReference type="InterPro" id="IPR020845">
    <property type="entry name" value="AMP-binding_CS"/>
</dbReference>
<dbReference type="PANTHER" id="PTHR45527:SF1">
    <property type="entry name" value="FATTY ACID SYNTHASE"/>
    <property type="match status" value="1"/>
</dbReference>
<feature type="non-terminal residue" evidence="2">
    <location>
        <position position="1"/>
    </location>
</feature>
<dbReference type="InterPro" id="IPR000873">
    <property type="entry name" value="AMP-dep_synth/lig_dom"/>
</dbReference>
<proteinExistence type="predicted"/>
<accession>A0ABT7E437</accession>
<organism evidence="2 3">
    <name type="scientific">Parachitinimonas caeni</name>
    <dbReference type="NCBI Taxonomy" id="3031301"/>
    <lineage>
        <taxon>Bacteria</taxon>
        <taxon>Pseudomonadati</taxon>
        <taxon>Pseudomonadota</taxon>
        <taxon>Betaproteobacteria</taxon>
        <taxon>Neisseriales</taxon>
        <taxon>Chitinibacteraceae</taxon>
        <taxon>Parachitinimonas</taxon>
    </lineage>
</organism>
<dbReference type="Gene3D" id="3.30.300.30">
    <property type="match status" value="1"/>
</dbReference>
<dbReference type="PANTHER" id="PTHR45527">
    <property type="entry name" value="NONRIBOSOMAL PEPTIDE SYNTHETASE"/>
    <property type="match status" value="1"/>
</dbReference>
<dbReference type="SUPFAM" id="SSF56801">
    <property type="entry name" value="Acetyl-CoA synthetase-like"/>
    <property type="match status" value="1"/>
</dbReference>
<dbReference type="Proteomes" id="UP001172778">
    <property type="component" value="Unassembled WGS sequence"/>
</dbReference>
<feature type="non-terminal residue" evidence="2">
    <location>
        <position position="415"/>
    </location>
</feature>
<name>A0ABT7E437_9NEIS</name>
<protein>
    <submittedName>
        <fullName evidence="2">AMP-binding protein</fullName>
    </submittedName>
</protein>
<evidence type="ECO:0000259" key="1">
    <source>
        <dbReference type="Pfam" id="PF00501"/>
    </source>
</evidence>
<dbReference type="RefSeq" id="WP_284103399.1">
    <property type="nucleotide sequence ID" value="NZ_JARRAF010000124.1"/>
</dbReference>
<evidence type="ECO:0000313" key="2">
    <source>
        <dbReference type="EMBL" id="MDK2127086.1"/>
    </source>
</evidence>